<name>A0AAV0CAZ4_9ASTE</name>
<evidence type="ECO:0000256" key="1">
    <source>
        <dbReference type="SAM" id="MobiDB-lite"/>
    </source>
</evidence>
<feature type="compositionally biased region" description="Polar residues" evidence="1">
    <location>
        <begin position="1"/>
        <end position="12"/>
    </location>
</feature>
<dbReference type="Proteomes" id="UP001152523">
    <property type="component" value="Unassembled WGS sequence"/>
</dbReference>
<proteinExistence type="predicted"/>
<organism evidence="2 3">
    <name type="scientific">Cuscuta epithymum</name>
    <dbReference type="NCBI Taxonomy" id="186058"/>
    <lineage>
        <taxon>Eukaryota</taxon>
        <taxon>Viridiplantae</taxon>
        <taxon>Streptophyta</taxon>
        <taxon>Embryophyta</taxon>
        <taxon>Tracheophyta</taxon>
        <taxon>Spermatophyta</taxon>
        <taxon>Magnoliopsida</taxon>
        <taxon>eudicotyledons</taxon>
        <taxon>Gunneridae</taxon>
        <taxon>Pentapetalae</taxon>
        <taxon>asterids</taxon>
        <taxon>lamiids</taxon>
        <taxon>Solanales</taxon>
        <taxon>Convolvulaceae</taxon>
        <taxon>Cuscuteae</taxon>
        <taxon>Cuscuta</taxon>
        <taxon>Cuscuta subgen. Cuscuta</taxon>
    </lineage>
</organism>
<dbReference type="EMBL" id="CAMAPF010000018">
    <property type="protein sequence ID" value="CAH9071040.1"/>
    <property type="molecule type" value="Genomic_DNA"/>
</dbReference>
<keyword evidence="3" id="KW-1185">Reference proteome</keyword>
<evidence type="ECO:0000313" key="2">
    <source>
        <dbReference type="EMBL" id="CAH9071040.1"/>
    </source>
</evidence>
<protein>
    <submittedName>
        <fullName evidence="2">Uncharacterized protein</fullName>
    </submittedName>
</protein>
<feature type="region of interest" description="Disordered" evidence="1">
    <location>
        <begin position="1"/>
        <end position="20"/>
    </location>
</feature>
<comment type="caution">
    <text evidence="2">The sequence shown here is derived from an EMBL/GenBank/DDBJ whole genome shotgun (WGS) entry which is preliminary data.</text>
</comment>
<gene>
    <name evidence="2" type="ORF">CEPIT_LOCUS3694</name>
</gene>
<accession>A0AAV0CAZ4</accession>
<sequence>MQRWTPSFFRTPNPSPLIESPIGPSSSDGTLIIHDEQDSLVSLAYLIVPNSEDEFDENVIACYVIDPETVLLDAHMRNYEHRDMQVHFHMWFSLVIPDYVPKK</sequence>
<dbReference type="AlphaFoldDB" id="A0AAV0CAZ4"/>
<reference evidence="2" key="1">
    <citation type="submission" date="2022-07" db="EMBL/GenBank/DDBJ databases">
        <authorList>
            <person name="Macas J."/>
            <person name="Novak P."/>
            <person name="Neumann P."/>
        </authorList>
    </citation>
    <scope>NUCLEOTIDE SEQUENCE</scope>
</reference>
<evidence type="ECO:0000313" key="3">
    <source>
        <dbReference type="Proteomes" id="UP001152523"/>
    </source>
</evidence>